<sequence>LTNLKLLHLDWNSLTGPVPAFLGRMTSLEDIVLSFNKLSGSFPLSLGNLPPLRGLSLDRNQLTGIIPASIGRLCGADDLYFRLSHNRLIGPAIAHRPPPLFIDPSRNEFEFDLSGAEFSANLAGLDLTHNQVFGGIPAYLAKLQLHLFNVSYNRLCGEIPQAGRLDGFTEHEFFHNRCLYGSPLTPRVAPKGRREAELAAPMPRSTCKTTESPRWGNTPTLKLEGESNGRTALGLM</sequence>
<protein>
    <recommendedName>
        <fullName evidence="7">Polygalacturonase inhibitor protein</fullName>
    </recommendedName>
</protein>
<evidence type="ECO:0000256" key="4">
    <source>
        <dbReference type="SAM" id="MobiDB-lite"/>
    </source>
</evidence>
<dbReference type="PANTHER" id="PTHR48059">
    <property type="entry name" value="POLYGALACTURONASE INHIBITOR 1"/>
    <property type="match status" value="1"/>
</dbReference>
<feature type="region of interest" description="Disordered" evidence="4">
    <location>
        <begin position="191"/>
        <end position="236"/>
    </location>
</feature>
<keyword evidence="6" id="KW-1185">Reference proteome</keyword>
<comment type="subcellular location">
    <subcellularLocation>
        <location evidence="1">Cell envelope</location>
    </subcellularLocation>
</comment>
<evidence type="ECO:0000256" key="3">
    <source>
        <dbReference type="ARBA" id="ARBA00022737"/>
    </source>
</evidence>
<dbReference type="InterPro" id="IPR051848">
    <property type="entry name" value="PGIP"/>
</dbReference>
<evidence type="ECO:0000313" key="6">
    <source>
        <dbReference type="Proteomes" id="UP000652761"/>
    </source>
</evidence>
<evidence type="ECO:0000313" key="5">
    <source>
        <dbReference type="EMBL" id="MQL79583.1"/>
    </source>
</evidence>
<keyword evidence="3" id="KW-0677">Repeat</keyword>
<gene>
    <name evidence="5" type="ORF">Taro_012006</name>
</gene>
<name>A0A843UEF3_COLES</name>
<dbReference type="InterPro" id="IPR032675">
    <property type="entry name" value="LRR_dom_sf"/>
</dbReference>
<comment type="caution">
    <text evidence="5">The sequence shown here is derived from an EMBL/GenBank/DDBJ whole genome shotgun (WGS) entry which is preliminary data.</text>
</comment>
<dbReference type="Proteomes" id="UP000652761">
    <property type="component" value="Unassembled WGS sequence"/>
</dbReference>
<dbReference type="FunFam" id="3.80.10.10:FF:000383">
    <property type="entry name" value="Leucine-rich repeat receptor protein kinase EMS1"/>
    <property type="match status" value="1"/>
</dbReference>
<dbReference type="SUPFAM" id="SSF52058">
    <property type="entry name" value="L domain-like"/>
    <property type="match status" value="1"/>
</dbReference>
<dbReference type="InterPro" id="IPR001611">
    <property type="entry name" value="Leu-rich_rpt"/>
</dbReference>
<dbReference type="PANTHER" id="PTHR48059:SF4">
    <property type="entry name" value="POLYGALACTURONASE INHIBITOR 1-RELATED"/>
    <property type="match status" value="1"/>
</dbReference>
<accession>A0A843UEF3</accession>
<keyword evidence="2" id="KW-0433">Leucine-rich repeat</keyword>
<evidence type="ECO:0008006" key="7">
    <source>
        <dbReference type="Google" id="ProtNLM"/>
    </source>
</evidence>
<feature type="non-terminal residue" evidence="5">
    <location>
        <position position="236"/>
    </location>
</feature>
<dbReference type="OrthoDB" id="676979at2759"/>
<dbReference type="EMBL" id="NMUH01000464">
    <property type="protein sequence ID" value="MQL79583.1"/>
    <property type="molecule type" value="Genomic_DNA"/>
</dbReference>
<dbReference type="Pfam" id="PF13855">
    <property type="entry name" value="LRR_8"/>
    <property type="match status" value="1"/>
</dbReference>
<dbReference type="AlphaFoldDB" id="A0A843UEF3"/>
<reference evidence="5" key="1">
    <citation type="submission" date="2017-07" db="EMBL/GenBank/DDBJ databases">
        <title>Taro Niue Genome Assembly and Annotation.</title>
        <authorList>
            <person name="Atibalentja N."/>
            <person name="Keating K."/>
            <person name="Fields C.J."/>
        </authorList>
    </citation>
    <scope>NUCLEOTIDE SEQUENCE</scope>
    <source>
        <strain evidence="5">Niue_2</strain>
        <tissue evidence="5">Leaf</tissue>
    </source>
</reference>
<dbReference type="Gene3D" id="3.80.10.10">
    <property type="entry name" value="Ribonuclease Inhibitor"/>
    <property type="match status" value="1"/>
</dbReference>
<evidence type="ECO:0000256" key="2">
    <source>
        <dbReference type="ARBA" id="ARBA00022614"/>
    </source>
</evidence>
<proteinExistence type="predicted"/>
<feature type="compositionally biased region" description="Polar residues" evidence="4">
    <location>
        <begin position="206"/>
        <end position="220"/>
    </location>
</feature>
<evidence type="ECO:0000256" key="1">
    <source>
        <dbReference type="ARBA" id="ARBA00004196"/>
    </source>
</evidence>
<organism evidence="5 6">
    <name type="scientific">Colocasia esculenta</name>
    <name type="common">Wild taro</name>
    <name type="synonym">Arum esculentum</name>
    <dbReference type="NCBI Taxonomy" id="4460"/>
    <lineage>
        <taxon>Eukaryota</taxon>
        <taxon>Viridiplantae</taxon>
        <taxon>Streptophyta</taxon>
        <taxon>Embryophyta</taxon>
        <taxon>Tracheophyta</taxon>
        <taxon>Spermatophyta</taxon>
        <taxon>Magnoliopsida</taxon>
        <taxon>Liliopsida</taxon>
        <taxon>Araceae</taxon>
        <taxon>Aroideae</taxon>
        <taxon>Colocasieae</taxon>
        <taxon>Colocasia</taxon>
    </lineage>
</organism>